<feature type="region of interest" description="Disordered" evidence="1">
    <location>
        <begin position="104"/>
        <end position="124"/>
    </location>
</feature>
<name>A0A544VS99_9MYCO</name>
<protein>
    <recommendedName>
        <fullName evidence="4">CHAT domain-containing protein</fullName>
    </recommendedName>
</protein>
<dbReference type="RefSeq" id="WP_142555568.1">
    <property type="nucleotide sequence ID" value="NZ_VIFX01000057.1"/>
</dbReference>
<feature type="compositionally biased region" description="Basic and acidic residues" evidence="1">
    <location>
        <begin position="106"/>
        <end position="118"/>
    </location>
</feature>
<gene>
    <name evidence="2" type="ORF">D8S82_29920</name>
</gene>
<evidence type="ECO:0000256" key="1">
    <source>
        <dbReference type="SAM" id="MobiDB-lite"/>
    </source>
</evidence>
<organism evidence="2 3">
    <name type="scientific">Mycolicibacterium hodleri</name>
    <dbReference type="NCBI Taxonomy" id="49897"/>
    <lineage>
        <taxon>Bacteria</taxon>
        <taxon>Bacillati</taxon>
        <taxon>Actinomycetota</taxon>
        <taxon>Actinomycetes</taxon>
        <taxon>Mycobacteriales</taxon>
        <taxon>Mycobacteriaceae</taxon>
        <taxon>Mycolicibacterium</taxon>
    </lineage>
</organism>
<proteinExistence type="predicted"/>
<dbReference type="AlphaFoldDB" id="A0A544VS99"/>
<evidence type="ECO:0008006" key="4">
    <source>
        <dbReference type="Google" id="ProtNLM"/>
    </source>
</evidence>
<reference evidence="2 3" key="1">
    <citation type="submission" date="2018-10" db="EMBL/GenBank/DDBJ databases">
        <title>Draft genome of Mycobacterium hodleri strain B.</title>
        <authorList>
            <person name="Amande T.J."/>
            <person name="Mcgenity T.J."/>
        </authorList>
    </citation>
    <scope>NUCLEOTIDE SEQUENCE [LARGE SCALE GENOMIC DNA]</scope>
    <source>
        <strain evidence="2 3">B</strain>
    </source>
</reference>
<dbReference type="Proteomes" id="UP000315759">
    <property type="component" value="Unassembled WGS sequence"/>
</dbReference>
<feature type="region of interest" description="Disordered" evidence="1">
    <location>
        <begin position="1"/>
        <end position="81"/>
    </location>
</feature>
<keyword evidence="3" id="KW-1185">Reference proteome</keyword>
<evidence type="ECO:0000313" key="2">
    <source>
        <dbReference type="EMBL" id="TQR82861.1"/>
    </source>
</evidence>
<feature type="compositionally biased region" description="Basic and acidic residues" evidence="1">
    <location>
        <begin position="1"/>
        <end position="40"/>
    </location>
</feature>
<comment type="caution">
    <text evidence="2">The sequence shown here is derived from an EMBL/GenBank/DDBJ whole genome shotgun (WGS) entry which is preliminary data.</text>
</comment>
<feature type="compositionally biased region" description="Basic and acidic residues" evidence="1">
    <location>
        <begin position="48"/>
        <end position="65"/>
    </location>
</feature>
<evidence type="ECO:0000313" key="3">
    <source>
        <dbReference type="Proteomes" id="UP000315759"/>
    </source>
</evidence>
<feature type="compositionally biased region" description="Low complexity" evidence="1">
    <location>
        <begin position="66"/>
        <end position="77"/>
    </location>
</feature>
<dbReference type="EMBL" id="VIFX01000057">
    <property type="protein sequence ID" value="TQR82861.1"/>
    <property type="molecule type" value="Genomic_DNA"/>
</dbReference>
<accession>A0A544VS99</accession>
<sequence>MSASQYERELERKRRQRLDAESKAGQHRSRESKYRSDAAKSRQAAAKARTDSIARSKQREAERLEASAAAAGSEAARFQNKASSYSRDEAALINKLARAQQTEAAAVERRRNREDQRNARAAAAGSSALDARIRRVESAVDFAGQIWSRPPRVEKLRVLILAASPEGDLRIGREQKRIRAAVESSLHRDLIEFDVRPAATTDDLLDGLSKFRPHVIHFSGHSDETLIHFEEDCDDWNGGTVVTAGAFIRAIHATDSPPLLVLLNACKSAGQIDDLVAQVVPFAIGMSDSIADGDAIAYAARFYASVANGESIRSAHLLGKSALELAGLEGAELPTLAWSGGVDPADTFLVQPPPEV</sequence>